<protein>
    <submittedName>
        <fullName evidence="2">DUF4806 domain-containing protein</fullName>
    </submittedName>
</protein>
<evidence type="ECO:0000313" key="2">
    <source>
        <dbReference type="EnsemblMetazoa" id="ACHR010135-PA"/>
    </source>
</evidence>
<sequence length="249" mass="27887">HSSIIPYKIVQIRDAIGVEKLSVVPDPLLKINSNCKNIRLYEKGKRDNTQIHKNSILEVGRSKQACVTKQQIITSADMDTLIIMSDELSNDSSENASMIECTLQDVSKVDDHPTASSSSMPILAASKNLSELKQFTQPSCSDCKTIKTLLEAQTKLLNQFRSEQKRMNNEVISSSIVFEQTFVASLEELKKLNKDLGDAAYFRSVTNGLLSKMLEEDPNNRMWTALDALFDKTFLTTCSWTGISKKKKT</sequence>
<proteinExistence type="predicted"/>
<organism evidence="2 3">
    <name type="scientific">Anopheles christyi</name>
    <dbReference type="NCBI Taxonomy" id="43041"/>
    <lineage>
        <taxon>Eukaryota</taxon>
        <taxon>Metazoa</taxon>
        <taxon>Ecdysozoa</taxon>
        <taxon>Arthropoda</taxon>
        <taxon>Hexapoda</taxon>
        <taxon>Insecta</taxon>
        <taxon>Pterygota</taxon>
        <taxon>Neoptera</taxon>
        <taxon>Endopterygota</taxon>
        <taxon>Diptera</taxon>
        <taxon>Nematocera</taxon>
        <taxon>Culicoidea</taxon>
        <taxon>Culicidae</taxon>
        <taxon>Anophelinae</taxon>
        <taxon>Anopheles</taxon>
    </lineage>
</organism>
<keyword evidence="3" id="KW-1185">Reference proteome</keyword>
<feature type="domain" description="DUF4806" evidence="1">
    <location>
        <begin position="183"/>
        <end position="247"/>
    </location>
</feature>
<dbReference type="InterPro" id="IPR032071">
    <property type="entry name" value="DUF4806"/>
</dbReference>
<name>A0A182KH97_9DIPT</name>
<evidence type="ECO:0000259" key="1">
    <source>
        <dbReference type="Pfam" id="PF16064"/>
    </source>
</evidence>
<reference evidence="2" key="2">
    <citation type="submission" date="2020-05" db="UniProtKB">
        <authorList>
            <consortium name="EnsemblMetazoa"/>
        </authorList>
    </citation>
    <scope>IDENTIFICATION</scope>
    <source>
        <strain evidence="2">ACHKN1017</strain>
    </source>
</reference>
<dbReference type="Proteomes" id="UP000075881">
    <property type="component" value="Unassembled WGS sequence"/>
</dbReference>
<reference evidence="3" key="1">
    <citation type="submission" date="2013-03" db="EMBL/GenBank/DDBJ databases">
        <title>The Genome Sequence of Anopheles christyi ACHKN1017.</title>
        <authorList>
            <consortium name="The Broad Institute Genomics Platform"/>
            <person name="Neafsey D.E."/>
            <person name="Besansky N."/>
            <person name="Walker B."/>
            <person name="Young S.K."/>
            <person name="Zeng Q."/>
            <person name="Gargeya S."/>
            <person name="Fitzgerald M."/>
            <person name="Haas B."/>
            <person name="Abouelleil A."/>
            <person name="Allen A.W."/>
            <person name="Alvarado L."/>
            <person name="Arachchi H.M."/>
            <person name="Berlin A.M."/>
            <person name="Chapman S.B."/>
            <person name="Gainer-Dewar J."/>
            <person name="Goldberg J."/>
            <person name="Griggs A."/>
            <person name="Gujja S."/>
            <person name="Hansen M."/>
            <person name="Howarth C."/>
            <person name="Imamovic A."/>
            <person name="Ireland A."/>
            <person name="Larimer J."/>
            <person name="McCowan C."/>
            <person name="Murphy C."/>
            <person name="Pearson M."/>
            <person name="Poon T.W."/>
            <person name="Priest M."/>
            <person name="Roberts A."/>
            <person name="Saif S."/>
            <person name="Shea T."/>
            <person name="Sisk P."/>
            <person name="Sykes S."/>
            <person name="Wortman J."/>
            <person name="Nusbaum C."/>
            <person name="Birren B."/>
        </authorList>
    </citation>
    <scope>NUCLEOTIDE SEQUENCE [LARGE SCALE GENOMIC DNA]</scope>
    <source>
        <strain evidence="3">ACHKN1017</strain>
    </source>
</reference>
<dbReference type="VEuPathDB" id="VectorBase:ACHR010135"/>
<dbReference type="AlphaFoldDB" id="A0A182KH97"/>
<dbReference type="Pfam" id="PF16064">
    <property type="entry name" value="DUF4806"/>
    <property type="match status" value="1"/>
</dbReference>
<evidence type="ECO:0000313" key="3">
    <source>
        <dbReference type="Proteomes" id="UP000075881"/>
    </source>
</evidence>
<dbReference type="EnsemblMetazoa" id="ACHR010135-RA">
    <property type="protein sequence ID" value="ACHR010135-PA"/>
    <property type="gene ID" value="ACHR010135"/>
</dbReference>
<accession>A0A182KH97</accession>